<dbReference type="GO" id="GO:0046872">
    <property type="term" value="F:metal ion binding"/>
    <property type="evidence" value="ECO:0007669"/>
    <property type="project" value="UniProtKB-KW"/>
</dbReference>
<comment type="function">
    <text evidence="1">Lipid phosphatase which dephosphorylates phosphatidylglycerophosphate (PGP) to phosphatidylglycerol (PG).</text>
</comment>
<feature type="transmembrane region" description="Helical" evidence="2">
    <location>
        <begin position="140"/>
        <end position="163"/>
    </location>
</feature>
<comment type="subcellular location">
    <subcellularLocation>
        <location evidence="1">Cell inner membrane</location>
        <topology evidence="1">Multi-pass membrane protein</topology>
    </subcellularLocation>
</comment>
<keyword evidence="1" id="KW-0595">Phospholipid degradation</keyword>
<keyword evidence="1" id="KW-1003">Cell membrane</keyword>
<dbReference type="GO" id="GO:0009395">
    <property type="term" value="P:phospholipid catabolic process"/>
    <property type="evidence" value="ECO:0007669"/>
    <property type="project" value="UniProtKB-KW"/>
</dbReference>
<keyword evidence="1 2" id="KW-0472">Membrane</keyword>
<dbReference type="AlphaFoldDB" id="A0A2X4UD93"/>
<dbReference type="InterPro" id="IPR026037">
    <property type="entry name" value="PgpA"/>
</dbReference>
<keyword evidence="1" id="KW-0460">Magnesium</keyword>
<accession>A0A2X4UD93</accession>
<comment type="cofactor">
    <cofactor evidence="1">
        <name>Mg(2+)</name>
        <dbReference type="ChEBI" id="CHEBI:18420"/>
    </cofactor>
</comment>
<feature type="transmembrane region" description="Helical" evidence="2">
    <location>
        <begin position="20"/>
        <end position="49"/>
    </location>
</feature>
<proteinExistence type="predicted"/>
<dbReference type="OrthoDB" id="9804091at2"/>
<dbReference type="EC" id="3.1.3.27" evidence="1"/>
<keyword evidence="1 2" id="KW-0812">Transmembrane</keyword>
<keyword evidence="2" id="KW-1133">Transmembrane helix</keyword>
<evidence type="ECO:0000313" key="4">
    <source>
        <dbReference type="EMBL" id="SQI36609.1"/>
    </source>
</evidence>
<dbReference type="KEGG" id="lri:NCTC12151_00824"/>
<dbReference type="UniPathway" id="UPA00084">
    <property type="reaction ID" value="UER00504"/>
</dbReference>
<feature type="domain" description="YutG/PgpA" evidence="3">
    <location>
        <begin position="20"/>
        <end position="159"/>
    </location>
</feature>
<keyword evidence="1" id="KW-0442">Lipid degradation</keyword>
<dbReference type="Pfam" id="PF04608">
    <property type="entry name" value="PgpA"/>
    <property type="match status" value="1"/>
</dbReference>
<organism evidence="4 5">
    <name type="scientific">Leminorella richardii</name>
    <dbReference type="NCBI Taxonomy" id="158841"/>
    <lineage>
        <taxon>Bacteria</taxon>
        <taxon>Pseudomonadati</taxon>
        <taxon>Pseudomonadota</taxon>
        <taxon>Gammaproteobacteria</taxon>
        <taxon>Enterobacterales</taxon>
        <taxon>Budviciaceae</taxon>
        <taxon>Leminorella</taxon>
    </lineage>
</organism>
<dbReference type="GO" id="GO:0008962">
    <property type="term" value="F:phosphatidylglycerophosphatase activity"/>
    <property type="evidence" value="ECO:0007669"/>
    <property type="project" value="UniProtKB-EC"/>
</dbReference>
<dbReference type="InterPro" id="IPR036681">
    <property type="entry name" value="PgpA-like_sf"/>
</dbReference>
<reference evidence="4 5" key="1">
    <citation type="submission" date="2018-06" db="EMBL/GenBank/DDBJ databases">
        <authorList>
            <consortium name="Pathogen Informatics"/>
            <person name="Doyle S."/>
        </authorList>
    </citation>
    <scope>NUCLEOTIDE SEQUENCE [LARGE SCALE GENOMIC DNA]</scope>
    <source>
        <strain evidence="4 5">NCTC12151</strain>
    </source>
</reference>
<dbReference type="GO" id="GO:0006655">
    <property type="term" value="P:phosphatidylglycerol biosynthetic process"/>
    <property type="evidence" value="ECO:0007669"/>
    <property type="project" value="UniProtKB-UniPathway"/>
</dbReference>
<dbReference type="EMBL" id="LS483470">
    <property type="protein sequence ID" value="SQI36609.1"/>
    <property type="molecule type" value="Genomic_DNA"/>
</dbReference>
<name>A0A2X4UD93_9GAMM</name>
<evidence type="ECO:0000313" key="5">
    <source>
        <dbReference type="Proteomes" id="UP000249005"/>
    </source>
</evidence>
<keyword evidence="5" id="KW-1185">Reference proteome</keyword>
<dbReference type="SUPFAM" id="SSF101307">
    <property type="entry name" value="YutG-like"/>
    <property type="match status" value="1"/>
</dbReference>
<dbReference type="PANTHER" id="PTHR36305:SF1">
    <property type="entry name" value="PHOSPHATIDYLGLYCEROPHOSPHATASE A"/>
    <property type="match status" value="1"/>
</dbReference>
<dbReference type="InterPro" id="IPR007686">
    <property type="entry name" value="YutG/PgpA"/>
</dbReference>
<comment type="catalytic activity">
    <reaction evidence="1">
        <text>a 1,2-diacyl-sn-glycero-3-phospho-(1'-sn-glycero-3'-phosphate) + H2O = a 1,2-diacyl-sn-glycero-3-phospho-(1'-sn-glycerol) + phosphate</text>
        <dbReference type="Rhea" id="RHEA:33751"/>
        <dbReference type="ChEBI" id="CHEBI:15377"/>
        <dbReference type="ChEBI" id="CHEBI:43474"/>
        <dbReference type="ChEBI" id="CHEBI:60110"/>
        <dbReference type="ChEBI" id="CHEBI:64716"/>
        <dbReference type="EC" id="3.1.3.27"/>
    </reaction>
</comment>
<keyword evidence="1" id="KW-0479">Metal-binding</keyword>
<dbReference type="PANTHER" id="PTHR36305">
    <property type="entry name" value="PHOSPHATIDYLGLYCEROPHOSPHATASE A"/>
    <property type="match status" value="1"/>
</dbReference>
<sequence>MRITIKPELYRLSARNPLHWLAVGFGSGLSPKAPGTFGSLAAIPFYYLLLQWFSLPAYLVILVASFTIGIWACRSAAKAIGEHDHGAIVWDEFVGMWIACIALPSGIVWMLLAFVAFRFFDILKPWPIRWFDENLSGGLGIMTDDVVAGIAALGVVQLVYWLML</sequence>
<comment type="pathway">
    <text evidence="1">Phospholipid metabolism; phosphatidylglycerol biosynthesis; phosphatidylglycerol from CDP-diacylglycerol: step 2/2.</text>
</comment>
<keyword evidence="1" id="KW-1208">Phospholipid metabolism</keyword>
<dbReference type="CDD" id="cd06971">
    <property type="entry name" value="PgpA"/>
    <property type="match status" value="1"/>
</dbReference>
<feature type="transmembrane region" description="Helical" evidence="2">
    <location>
        <begin position="55"/>
        <end position="73"/>
    </location>
</feature>
<keyword evidence="1 4" id="KW-0378">Hydrolase</keyword>
<gene>
    <name evidence="4" type="primary">pgpA</name>
    <name evidence="4" type="ORF">NCTC12151_00824</name>
</gene>
<evidence type="ECO:0000256" key="2">
    <source>
        <dbReference type="SAM" id="Phobius"/>
    </source>
</evidence>
<keyword evidence="1" id="KW-0997">Cell inner membrane</keyword>
<dbReference type="PIRSF" id="PIRSF006162">
    <property type="entry name" value="PgpA"/>
    <property type="match status" value="1"/>
</dbReference>
<dbReference type="GO" id="GO:0005886">
    <property type="term" value="C:plasma membrane"/>
    <property type="evidence" value="ECO:0007669"/>
    <property type="project" value="UniProtKB-SubCell"/>
</dbReference>
<evidence type="ECO:0000259" key="3">
    <source>
        <dbReference type="Pfam" id="PF04608"/>
    </source>
</evidence>
<keyword evidence="1" id="KW-0443">Lipid metabolism</keyword>
<dbReference type="Proteomes" id="UP000249005">
    <property type="component" value="Chromosome 1"/>
</dbReference>
<feature type="transmembrane region" description="Helical" evidence="2">
    <location>
        <begin position="94"/>
        <end position="120"/>
    </location>
</feature>
<protein>
    <recommendedName>
        <fullName evidence="1">Phosphatidylglycerophosphatase A</fullName>
        <ecNumber evidence="1">3.1.3.27</ecNumber>
    </recommendedName>
    <alternativeName>
        <fullName evidence="1">Phosphatidylglycerolphosphate phosphatase A</fullName>
    </alternativeName>
</protein>
<evidence type="ECO:0000256" key="1">
    <source>
        <dbReference type="PIRNR" id="PIRNR006162"/>
    </source>
</evidence>